<evidence type="ECO:0000256" key="7">
    <source>
        <dbReference type="SAM" id="MobiDB-lite"/>
    </source>
</evidence>
<feature type="domain" description="Polysaccharide chain length determinant N-terminal" evidence="9">
    <location>
        <begin position="2"/>
        <end position="93"/>
    </location>
</feature>
<evidence type="ECO:0000256" key="3">
    <source>
        <dbReference type="ARBA" id="ARBA00022692"/>
    </source>
</evidence>
<keyword evidence="5 8" id="KW-0472">Membrane</keyword>
<feature type="coiled-coil region" evidence="6">
    <location>
        <begin position="188"/>
        <end position="252"/>
    </location>
</feature>
<dbReference type="PANTHER" id="PTHR32309">
    <property type="entry name" value="TYROSINE-PROTEIN KINASE"/>
    <property type="match status" value="1"/>
</dbReference>
<evidence type="ECO:0000256" key="8">
    <source>
        <dbReference type="SAM" id="Phobius"/>
    </source>
</evidence>
<keyword evidence="2" id="KW-1003">Cell membrane</keyword>
<dbReference type="InterPro" id="IPR050445">
    <property type="entry name" value="Bact_polysacc_biosynth/exp"/>
</dbReference>
<keyword evidence="3 8" id="KW-0812">Transmembrane</keyword>
<dbReference type="AlphaFoldDB" id="A0A9X1NVR9"/>
<evidence type="ECO:0000256" key="2">
    <source>
        <dbReference type="ARBA" id="ARBA00022475"/>
    </source>
</evidence>
<feature type="transmembrane region" description="Helical" evidence="8">
    <location>
        <begin position="418"/>
        <end position="443"/>
    </location>
</feature>
<dbReference type="EMBL" id="JAJOZR010000014">
    <property type="protein sequence ID" value="MCD7111290.1"/>
    <property type="molecule type" value="Genomic_DNA"/>
</dbReference>
<proteinExistence type="predicted"/>
<keyword evidence="4 8" id="KW-1133">Transmembrane helix</keyword>
<dbReference type="GO" id="GO:0005886">
    <property type="term" value="C:plasma membrane"/>
    <property type="evidence" value="ECO:0007669"/>
    <property type="project" value="UniProtKB-SubCell"/>
</dbReference>
<name>A0A9X1NVR9_9HYPH</name>
<evidence type="ECO:0000256" key="4">
    <source>
        <dbReference type="ARBA" id="ARBA00022989"/>
    </source>
</evidence>
<feature type="region of interest" description="Disordered" evidence="7">
    <location>
        <begin position="473"/>
        <end position="492"/>
    </location>
</feature>
<evidence type="ECO:0000256" key="1">
    <source>
        <dbReference type="ARBA" id="ARBA00004651"/>
    </source>
</evidence>
<keyword evidence="11" id="KW-1185">Reference proteome</keyword>
<evidence type="ECO:0000256" key="5">
    <source>
        <dbReference type="ARBA" id="ARBA00023136"/>
    </source>
</evidence>
<evidence type="ECO:0000259" key="9">
    <source>
        <dbReference type="Pfam" id="PF02706"/>
    </source>
</evidence>
<sequence>MDIDVFQLPSIVMRRIGIVIVTALIFGGLGFAFVLSQPAVFRASTQILLDPERLAAVGQAAGDTAAPAQAQQAIDSQIYVMQSFSVLSEAARTLALQEDPFFHAKAGLIGRLLGRSPSAPVSPEAAAAGAAAALAQNLIITRADQSLVFTITAQHPNAARAAEIANTVSTIYLEKANKIGSDKSLKASMSLQVEAEELRKRLLEAEDKVVKFRTQNGLISTGEKGLVTDQQLEDVTQQLGSARAALEQQEINYNQVRTLTTGDLASGAIPEALQQTSVTTLRTRYAQTLDRLAELQTSLGSRHPQLQTAQAQAESMRRALESELKRVQDSVRNTYERSKANVAALETRFAALRNANGASGDARTTLAQLQSEADAIRGVYTSFVTRSEELSRQYDIGSGNSRIISEALPPVKTTRASALLVAIAGFLFGAAAGSAIAVGLDLIDGRVTSDRQIVDTLGVPVIARIAARDMRGRTRDASDAPDDGWASGHPRRTGGLVARMTRRLPLSGKAAARSHAAERQREAGVTRAAYVLTDAVASLPARIVFLSPGMEKPDGALVGDIALALADTGAAVDIAAASVSASSPLAGTLRRMQMGGVPAFESVTYRRLDRHAMPRQRSRASGSLLSAAIKPAPADFSVVDATGEENGARLMAFVKDSDAIAIVIRPGRAGRADLKDLAQALGPWRTKLVGVVIVEAVA</sequence>
<dbReference type="GO" id="GO:0004713">
    <property type="term" value="F:protein tyrosine kinase activity"/>
    <property type="evidence" value="ECO:0007669"/>
    <property type="project" value="TreeGrafter"/>
</dbReference>
<gene>
    <name evidence="10" type="ORF">LRX75_19815</name>
</gene>
<dbReference type="PANTHER" id="PTHR32309:SF13">
    <property type="entry name" value="FERRIC ENTEROBACTIN TRANSPORT PROTEIN FEPE"/>
    <property type="match status" value="1"/>
</dbReference>
<reference evidence="10" key="1">
    <citation type="submission" date="2021-12" db="EMBL/GenBank/DDBJ databases">
        <authorList>
            <person name="Li Y."/>
        </authorList>
    </citation>
    <scope>NUCLEOTIDE SEQUENCE</scope>
    <source>
        <strain evidence="10">DKSPLA3</strain>
    </source>
</reference>
<comment type="subcellular location">
    <subcellularLocation>
        <location evidence="1">Cell membrane</location>
        <topology evidence="1">Multi-pass membrane protein</topology>
    </subcellularLocation>
</comment>
<feature type="coiled-coil region" evidence="6">
    <location>
        <begin position="306"/>
        <end position="355"/>
    </location>
</feature>
<evidence type="ECO:0000313" key="10">
    <source>
        <dbReference type="EMBL" id="MCD7111290.1"/>
    </source>
</evidence>
<protein>
    <submittedName>
        <fullName evidence="10">GumC family protein</fullName>
    </submittedName>
</protein>
<dbReference type="Pfam" id="PF02706">
    <property type="entry name" value="Wzz"/>
    <property type="match status" value="1"/>
</dbReference>
<feature type="transmembrane region" description="Helical" evidence="8">
    <location>
        <begin position="12"/>
        <end position="35"/>
    </location>
</feature>
<dbReference type="Proteomes" id="UP001139089">
    <property type="component" value="Unassembled WGS sequence"/>
</dbReference>
<evidence type="ECO:0000256" key="6">
    <source>
        <dbReference type="SAM" id="Coils"/>
    </source>
</evidence>
<evidence type="ECO:0000313" key="11">
    <source>
        <dbReference type="Proteomes" id="UP001139089"/>
    </source>
</evidence>
<keyword evidence="6" id="KW-0175">Coiled coil</keyword>
<dbReference type="InterPro" id="IPR003856">
    <property type="entry name" value="LPS_length_determ_N"/>
</dbReference>
<accession>A0A9X1NVR9</accession>
<comment type="caution">
    <text evidence="10">The sequence shown here is derived from an EMBL/GenBank/DDBJ whole genome shotgun (WGS) entry which is preliminary data.</text>
</comment>
<organism evidence="10 11">
    <name type="scientific">Rhizobium quercicola</name>
    <dbReference type="NCBI Taxonomy" id="2901226"/>
    <lineage>
        <taxon>Bacteria</taxon>
        <taxon>Pseudomonadati</taxon>
        <taxon>Pseudomonadota</taxon>
        <taxon>Alphaproteobacteria</taxon>
        <taxon>Hyphomicrobiales</taxon>
        <taxon>Rhizobiaceae</taxon>
        <taxon>Rhizobium/Agrobacterium group</taxon>
        <taxon>Rhizobium</taxon>
    </lineage>
</organism>
<dbReference type="RefSeq" id="WP_231816369.1">
    <property type="nucleotide sequence ID" value="NZ_JAJOZR010000014.1"/>
</dbReference>